<dbReference type="Pfam" id="PF13844">
    <property type="entry name" value="Glyco_transf_41"/>
    <property type="match status" value="2"/>
</dbReference>
<evidence type="ECO:0000256" key="2">
    <source>
        <dbReference type="ARBA" id="ARBA00005386"/>
    </source>
</evidence>
<dbReference type="KEGG" id="mgm:Mmc1_1636"/>
<dbReference type="SUPFAM" id="SSF48452">
    <property type="entry name" value="TPR-like"/>
    <property type="match status" value="1"/>
</dbReference>
<dbReference type="InterPro" id="IPR011990">
    <property type="entry name" value="TPR-like_helical_dom_sf"/>
</dbReference>
<dbReference type="PANTHER" id="PTHR44835:SF1">
    <property type="entry name" value="PROTEIN O-GLCNAC TRANSFERASE"/>
    <property type="match status" value="1"/>
</dbReference>
<dbReference type="SMART" id="SM00028">
    <property type="entry name" value="TPR"/>
    <property type="match status" value="8"/>
</dbReference>
<gene>
    <name evidence="10" type="ordered locus">Mmc1_1636</name>
</gene>
<dbReference type="UniPathway" id="UPA00378"/>
<dbReference type="EC" id="2.4.1.255" evidence="3"/>
<dbReference type="Pfam" id="PF13469">
    <property type="entry name" value="Sulfotransfer_3"/>
    <property type="match status" value="1"/>
</dbReference>
<evidence type="ECO:0000256" key="1">
    <source>
        <dbReference type="ARBA" id="ARBA00004922"/>
    </source>
</evidence>
<dbReference type="STRING" id="156889.Mmc1_1636"/>
<keyword evidence="6" id="KW-0677">Repeat</keyword>
<dbReference type="Pfam" id="PF00515">
    <property type="entry name" value="TPR_1"/>
    <property type="match status" value="1"/>
</dbReference>
<name>A0L852_MAGMM</name>
<feature type="repeat" description="TPR" evidence="8">
    <location>
        <begin position="208"/>
        <end position="241"/>
    </location>
</feature>
<dbReference type="PROSITE" id="PS50005">
    <property type="entry name" value="TPR"/>
    <property type="match status" value="6"/>
</dbReference>
<dbReference type="Gene3D" id="3.40.50.300">
    <property type="entry name" value="P-loop containing nucleotide triphosphate hydrolases"/>
    <property type="match status" value="1"/>
</dbReference>
<dbReference type="GO" id="GO:0097363">
    <property type="term" value="F:protein O-acetylglucosaminyltransferase activity"/>
    <property type="evidence" value="ECO:0007669"/>
    <property type="project" value="UniProtKB-EC"/>
</dbReference>
<dbReference type="Gene3D" id="3.40.50.11380">
    <property type="match status" value="1"/>
</dbReference>
<dbReference type="InterPro" id="IPR019734">
    <property type="entry name" value="TPR_rpt"/>
</dbReference>
<evidence type="ECO:0000256" key="7">
    <source>
        <dbReference type="ARBA" id="ARBA00022803"/>
    </source>
</evidence>
<keyword evidence="4" id="KW-0328">Glycosyltransferase</keyword>
<dbReference type="HOGENOM" id="CLU_001721_4_0_5"/>
<evidence type="ECO:0000256" key="3">
    <source>
        <dbReference type="ARBA" id="ARBA00011970"/>
    </source>
</evidence>
<organism evidence="10 11">
    <name type="scientific">Magnetococcus marinus (strain ATCC BAA-1437 / JCM 17883 / MC-1)</name>
    <dbReference type="NCBI Taxonomy" id="156889"/>
    <lineage>
        <taxon>Bacteria</taxon>
        <taxon>Pseudomonadati</taxon>
        <taxon>Pseudomonadota</taxon>
        <taxon>Magnetococcia</taxon>
        <taxon>Magnetococcales</taxon>
        <taxon>Magnetococcaceae</taxon>
        <taxon>Magnetococcus</taxon>
    </lineage>
</organism>
<dbReference type="SUPFAM" id="SSF53756">
    <property type="entry name" value="UDP-Glycosyltransferase/glycogen phosphorylase"/>
    <property type="match status" value="1"/>
</dbReference>
<feature type="domain" description="O-GlcNAc transferase C-terminal" evidence="9">
    <location>
        <begin position="499"/>
        <end position="672"/>
    </location>
</feature>
<dbReference type="RefSeq" id="WP_011713293.1">
    <property type="nucleotide sequence ID" value="NC_008576.1"/>
</dbReference>
<evidence type="ECO:0000313" key="10">
    <source>
        <dbReference type="EMBL" id="ABK44145.1"/>
    </source>
</evidence>
<proteinExistence type="inferred from homology"/>
<dbReference type="SUPFAM" id="SSF52540">
    <property type="entry name" value="P-loop containing nucleoside triphosphate hydrolases"/>
    <property type="match status" value="1"/>
</dbReference>
<keyword evidence="7 8" id="KW-0802">TPR repeat</keyword>
<evidence type="ECO:0000313" key="11">
    <source>
        <dbReference type="Proteomes" id="UP000002586"/>
    </source>
</evidence>
<evidence type="ECO:0000259" key="9">
    <source>
        <dbReference type="Pfam" id="PF13844"/>
    </source>
</evidence>
<evidence type="ECO:0000256" key="5">
    <source>
        <dbReference type="ARBA" id="ARBA00022679"/>
    </source>
</evidence>
<dbReference type="Gene3D" id="1.25.40.10">
    <property type="entry name" value="Tetratricopeptide repeat domain"/>
    <property type="match status" value="1"/>
</dbReference>
<dbReference type="OrthoDB" id="146908at2"/>
<feature type="repeat" description="TPR" evidence="8">
    <location>
        <begin position="38"/>
        <end position="71"/>
    </location>
</feature>
<dbReference type="PROSITE" id="PS50293">
    <property type="entry name" value="TPR_REGION"/>
    <property type="match status" value="1"/>
</dbReference>
<keyword evidence="5" id="KW-0808">Transferase</keyword>
<feature type="repeat" description="TPR" evidence="8">
    <location>
        <begin position="140"/>
        <end position="173"/>
    </location>
</feature>
<dbReference type="InterPro" id="IPR051939">
    <property type="entry name" value="Glycosyltr_41/O-GlcNAc_trsf"/>
</dbReference>
<dbReference type="CAZy" id="GT41">
    <property type="family name" value="Glycosyltransferase Family 41"/>
</dbReference>
<comment type="pathway">
    <text evidence="1">Protein modification; protein glycosylation.</text>
</comment>
<accession>A0L852</accession>
<protein>
    <recommendedName>
        <fullName evidence="3">protein O-GlcNAc transferase</fullName>
        <ecNumber evidence="3">2.4.1.255</ecNumber>
    </recommendedName>
</protein>
<feature type="repeat" description="TPR" evidence="8">
    <location>
        <begin position="4"/>
        <end position="37"/>
    </location>
</feature>
<dbReference type="eggNOG" id="COG3914">
    <property type="taxonomic scope" value="Bacteria"/>
</dbReference>
<dbReference type="Pfam" id="PF13414">
    <property type="entry name" value="TPR_11"/>
    <property type="match status" value="1"/>
</dbReference>
<comment type="similarity">
    <text evidence="2">Belongs to the glycosyltransferase 41 family. O-GlcNAc transferase subfamily.</text>
</comment>
<evidence type="ECO:0000256" key="8">
    <source>
        <dbReference type="PROSITE-ProRule" id="PRU00339"/>
    </source>
</evidence>
<dbReference type="PANTHER" id="PTHR44835">
    <property type="entry name" value="UDP-N-ACETYLGLUCOSAMINE--PEPTIDE N-ACETYLGLUCOSAMINYLTRANSFERASE SPINDLY-RELATED"/>
    <property type="match status" value="1"/>
</dbReference>
<dbReference type="InterPro" id="IPR027417">
    <property type="entry name" value="P-loop_NTPase"/>
</dbReference>
<keyword evidence="11" id="KW-1185">Reference proteome</keyword>
<dbReference type="AlphaFoldDB" id="A0L852"/>
<dbReference type="Gene3D" id="3.40.50.2000">
    <property type="entry name" value="Glycogen Phosphorylase B"/>
    <property type="match status" value="1"/>
</dbReference>
<sequence length="968" mass="109138">MESPAAQLSQAQAYLQQGQLQQAINSYQNLLAQHPESVAAWQGIGSALLAAGQPLQAVDFFERALALDPQHYPSILALGTLYQQQGRLERAVQLFLRGAQLQPNQPLVHFNLGVVLAAQGRTEQAQSAYRKALALNENIPEAWLNLGNLLSRTGELQQALVCYQQALQRRPSFTQAGFGLANTLTTLKRHTEALTILEPLCQQNPDHAEMMILYGHLLRSQNRQHQARSVFQRILAQQPNHFAARYGYATILLDLGRADLALPQMQQAARLNPSHQGLRSDLAFAQHYLSTSPKALYHEHRLFQTLIAEALSQQSMRHQPCKEPHKPLKIGFVSSDFRRHPVSFFLEAPFEHHDGESFAFYGYSNSPVRDATTQRLQGWAQAWREIFGLTDSVVAQQIVADGIDILVDLNGHTGGNRLALFALQPAPVQVSWLGYPDTTGLEAMAYRLTDTISDPESEGGRYMSETPIYLPHGFHCYRPPDEAPKVLYQQLRTGQGVRLASFNTLTKMGHEVLRLWAEILTRLPQATLLLKNGGFGSQAVVDDYLQRFESLGIDSKRIRCMGVTDTLEEHLNLYNQVDIALDTFPYHGTTTTCEALWMGVPVVTLQGDHHVNRVGGSLLHQVGLHKLVASTPKQFVDLVVGLAQDHKRLRTLRGSIRHKMQNAPLRDELGFTRNLENAFRQIWKMACATPTVSAPQPAYWMDLAPAEKKPTLRLIHHLARSGGTLICKCLGSMEQAMLLSEINPRGVHRFNPRQQAHQWYAVGDANRAESMPWDDEEAFLEAMQEIHAAAQHRNANLLVRDWTHVDFTGYPFRRPQWHLTLAETLSKRFRVRSLFTTRHPLDQWLSLVKYAQQGGAGVSVSLSLYMEGYRRFAQLCADHGFVRYEDFTVDPDARLQEMCEKLEIPFDAGYQQRWASYTNITGDTIGTRGAQQIKPLSRRPVEAGLHRQLQENSDYQQILSLLGYQDVE</sequence>
<feature type="repeat" description="TPR" evidence="8">
    <location>
        <begin position="106"/>
        <end position="139"/>
    </location>
</feature>
<dbReference type="InterPro" id="IPR029489">
    <property type="entry name" value="OGT/SEC/SPY_C"/>
</dbReference>
<evidence type="ECO:0000256" key="6">
    <source>
        <dbReference type="ARBA" id="ARBA00022737"/>
    </source>
</evidence>
<evidence type="ECO:0000256" key="4">
    <source>
        <dbReference type="ARBA" id="ARBA00022676"/>
    </source>
</evidence>
<dbReference type="eggNOG" id="COG0457">
    <property type="taxonomic scope" value="Bacteria"/>
</dbReference>
<reference evidence="11" key="1">
    <citation type="journal article" date="2009" name="Appl. Environ. Microbiol.">
        <title>Complete genome sequence of the chemolithoautotrophic marine magnetotactic coccus strain MC-1.</title>
        <authorList>
            <person name="Schubbe S."/>
            <person name="Williams T.J."/>
            <person name="Xie G."/>
            <person name="Kiss H.E."/>
            <person name="Brettin T.S."/>
            <person name="Martinez D."/>
            <person name="Ross C.A."/>
            <person name="Schuler D."/>
            <person name="Cox B.L."/>
            <person name="Nealson K.H."/>
            <person name="Bazylinski D.A."/>
        </authorList>
    </citation>
    <scope>NUCLEOTIDE SEQUENCE [LARGE SCALE GENOMIC DNA]</scope>
    <source>
        <strain evidence="11">ATCC BAA-1437 / JCM 17883 / MC-1</strain>
    </source>
</reference>
<feature type="domain" description="O-GlcNAc transferase C-terminal" evidence="9">
    <location>
        <begin position="315"/>
        <end position="475"/>
    </location>
</feature>
<dbReference type="Pfam" id="PF13432">
    <property type="entry name" value="TPR_16"/>
    <property type="match status" value="2"/>
</dbReference>
<dbReference type="Proteomes" id="UP000002586">
    <property type="component" value="Chromosome"/>
</dbReference>
<feature type="repeat" description="TPR" evidence="8">
    <location>
        <begin position="72"/>
        <end position="105"/>
    </location>
</feature>
<dbReference type="EMBL" id="CP000471">
    <property type="protein sequence ID" value="ABK44145.1"/>
    <property type="molecule type" value="Genomic_DNA"/>
</dbReference>
<reference evidence="10 11" key="2">
    <citation type="journal article" date="2012" name="Int. J. Syst. Evol. Microbiol.">
        <title>Magnetococcus marinus gen. nov., sp. nov., a marine, magnetotactic bacterium that represents a novel lineage (Magnetococcaceae fam. nov.; Magnetococcales ord. nov.) at the base of the Alphaproteobacteria.</title>
        <authorList>
            <person name="Bazylinski D.A."/>
            <person name="Williams T.J."/>
            <person name="Lefevre C.T."/>
            <person name="Berg R.J."/>
            <person name="Zhang C.L."/>
            <person name="Bowser S.S."/>
            <person name="Dean A.J."/>
            <person name="Beveridge T.J."/>
        </authorList>
    </citation>
    <scope>NUCLEOTIDE SEQUENCE [LARGE SCALE GENOMIC DNA]</scope>
    <source>
        <strain evidence="11">ATCC BAA-1437 / JCM 17883 / MC-1</strain>
    </source>
</reference>